<dbReference type="Proteomes" id="UP001139486">
    <property type="component" value="Unassembled WGS sequence"/>
</dbReference>
<name>A0A9X2KQD6_9SPHN</name>
<dbReference type="EMBL" id="JAMLDY010000014">
    <property type="protein sequence ID" value="MCP3735639.1"/>
    <property type="molecule type" value="Genomic_DNA"/>
</dbReference>
<evidence type="ECO:0000313" key="1">
    <source>
        <dbReference type="EMBL" id="MCP3735639.1"/>
    </source>
</evidence>
<dbReference type="RefSeq" id="WP_254289639.1">
    <property type="nucleotide sequence ID" value="NZ_JAMLDY010000014.1"/>
</dbReference>
<sequence>MADTAQGKLLSIAEDVGDALNAFHDQRGWEINGDEHSLEMLMADVILFARATGISLDKVMVTATELAGETLTDIGEC</sequence>
<comment type="caution">
    <text evidence="1">The sequence shown here is derived from an EMBL/GenBank/DDBJ whole genome shotgun (WGS) entry which is preliminary data.</text>
</comment>
<reference evidence="1" key="1">
    <citation type="submission" date="2022-05" db="EMBL/GenBank/DDBJ databases">
        <title>Sphingomonas sp. strain RP10 Genome sequencing and assembly.</title>
        <authorList>
            <person name="Kim I."/>
        </authorList>
    </citation>
    <scope>NUCLEOTIDE SEQUENCE</scope>
    <source>
        <strain evidence="1">RP10</strain>
    </source>
</reference>
<dbReference type="AlphaFoldDB" id="A0A9X2KQD6"/>
<keyword evidence="2" id="KW-1185">Reference proteome</keyword>
<organism evidence="1 2">
    <name type="scientific">Sphingomonas liriopis</name>
    <dbReference type="NCBI Taxonomy" id="2949094"/>
    <lineage>
        <taxon>Bacteria</taxon>
        <taxon>Pseudomonadati</taxon>
        <taxon>Pseudomonadota</taxon>
        <taxon>Alphaproteobacteria</taxon>
        <taxon>Sphingomonadales</taxon>
        <taxon>Sphingomonadaceae</taxon>
        <taxon>Sphingomonas</taxon>
    </lineage>
</organism>
<proteinExistence type="predicted"/>
<evidence type="ECO:0000313" key="2">
    <source>
        <dbReference type="Proteomes" id="UP001139486"/>
    </source>
</evidence>
<accession>A0A9X2KQD6</accession>
<gene>
    <name evidence="1" type="ORF">M9979_12220</name>
</gene>
<protein>
    <submittedName>
        <fullName evidence="1">Uncharacterized protein</fullName>
    </submittedName>
</protein>